<dbReference type="PANTHER" id="PTHR36118">
    <property type="entry name" value="ION-TRANSLOCATING OXIDOREDUCTASE COMPLEX SUBUNIT G"/>
    <property type="match status" value="1"/>
</dbReference>
<evidence type="ECO:0000256" key="8">
    <source>
        <dbReference type="ARBA" id="ARBA00022989"/>
    </source>
</evidence>
<name>A0ABU3ZK67_9GAMM</name>
<keyword evidence="8 9" id="KW-1133">Transmembrane helix</keyword>
<evidence type="ECO:0000256" key="5">
    <source>
        <dbReference type="ARBA" id="ARBA00022692"/>
    </source>
</evidence>
<dbReference type="Pfam" id="PF04205">
    <property type="entry name" value="FMN_bind"/>
    <property type="match status" value="1"/>
</dbReference>
<evidence type="ECO:0000256" key="4">
    <source>
        <dbReference type="ARBA" id="ARBA00022643"/>
    </source>
</evidence>
<comment type="function">
    <text evidence="9">Part of a membrane-bound complex that couples electron transfer with translocation of ions across the membrane.</text>
</comment>
<comment type="caution">
    <text evidence="11">The sequence shown here is derived from an EMBL/GenBank/DDBJ whole genome shotgun (WGS) entry which is preliminary data.</text>
</comment>
<dbReference type="Proteomes" id="UP001186452">
    <property type="component" value="Unassembled WGS sequence"/>
</dbReference>
<keyword evidence="9" id="KW-0472">Membrane</keyword>
<comment type="subunit">
    <text evidence="9">The complex is composed of six subunits: RnfA, RnfB, RnfC, RnfD, RnfE and RnfG.</text>
</comment>
<keyword evidence="4 9" id="KW-0288">FMN</keyword>
<feature type="domain" description="FMN-binding" evidence="10">
    <location>
        <begin position="101"/>
        <end position="193"/>
    </location>
</feature>
<evidence type="ECO:0000313" key="11">
    <source>
        <dbReference type="EMBL" id="MDV5170491.1"/>
    </source>
</evidence>
<evidence type="ECO:0000256" key="2">
    <source>
        <dbReference type="ARBA" id="ARBA00022553"/>
    </source>
</evidence>
<evidence type="ECO:0000256" key="3">
    <source>
        <dbReference type="ARBA" id="ARBA00022630"/>
    </source>
</evidence>
<keyword evidence="9" id="KW-1003">Cell membrane</keyword>
<gene>
    <name evidence="11" type="primary">rsxG</name>
    <name evidence="9" type="synonym">rnfG</name>
    <name evidence="11" type="ORF">R2X38_15925</name>
</gene>
<keyword evidence="7 9" id="KW-0249">Electron transport</keyword>
<dbReference type="SMART" id="SM00900">
    <property type="entry name" value="FMN_bind"/>
    <property type="match status" value="1"/>
</dbReference>
<dbReference type="InterPro" id="IPR010209">
    <property type="entry name" value="Ion_transpt_RnfG/RsxG"/>
</dbReference>
<evidence type="ECO:0000256" key="1">
    <source>
        <dbReference type="ARBA" id="ARBA00022448"/>
    </source>
</evidence>
<evidence type="ECO:0000313" key="12">
    <source>
        <dbReference type="Proteomes" id="UP001186452"/>
    </source>
</evidence>
<dbReference type="NCBIfam" id="NF002519">
    <property type="entry name" value="PRK01908.1"/>
    <property type="match status" value="1"/>
</dbReference>
<keyword evidence="1 9" id="KW-0813">Transport</keyword>
<dbReference type="HAMAP" id="MF_00479">
    <property type="entry name" value="RsxG_RnfG"/>
    <property type="match status" value="1"/>
</dbReference>
<reference evidence="11 12" key="1">
    <citation type="submission" date="2023-10" db="EMBL/GenBank/DDBJ databases">
        <title>Marine bacteria isolated from horseshoe crab.</title>
        <authorList>
            <person name="Cheng T.H."/>
        </authorList>
    </citation>
    <scope>NUCLEOTIDE SEQUENCE [LARGE SCALE GENOMIC DNA]</scope>
    <source>
        <strain evidence="11 12">HSC6</strain>
    </source>
</reference>
<accession>A0ABU3ZK67</accession>
<keyword evidence="2 9" id="KW-0597">Phosphoprotein</keyword>
<organism evidence="11 12">
    <name type="scientific">Photobacterium rosenbergii</name>
    <dbReference type="NCBI Taxonomy" id="294936"/>
    <lineage>
        <taxon>Bacteria</taxon>
        <taxon>Pseudomonadati</taxon>
        <taxon>Pseudomonadota</taxon>
        <taxon>Gammaproteobacteria</taxon>
        <taxon>Vibrionales</taxon>
        <taxon>Vibrionaceae</taxon>
        <taxon>Photobacterium</taxon>
    </lineage>
</organism>
<comment type="similarity">
    <text evidence="9">Belongs to the RnfG family.</text>
</comment>
<dbReference type="PIRSF" id="PIRSF006091">
    <property type="entry name" value="E_trnsport_RnfG"/>
    <property type="match status" value="1"/>
</dbReference>
<evidence type="ECO:0000256" key="6">
    <source>
        <dbReference type="ARBA" id="ARBA00022967"/>
    </source>
</evidence>
<evidence type="ECO:0000256" key="9">
    <source>
        <dbReference type="HAMAP-Rule" id="MF_00479"/>
    </source>
</evidence>
<protein>
    <recommendedName>
        <fullName evidence="9">Ion-translocating oxidoreductase complex subunit G</fullName>
        <ecNumber evidence="9">7.-.-.-</ecNumber>
    </recommendedName>
    <alternativeName>
        <fullName evidence="9">Rnf electron transport complex subunit G</fullName>
    </alternativeName>
</protein>
<sequence>MINAMKKNGGILAIFAILATSLVSVTNMLTAGRIEQQQQQELLKVLNQVIPAESHDNELYKSCTLITSEQYLGTNSPMPAYIAEKEGQKVGMAIEAIAPDGYSGAIQLIVGLDLEGTVTGVRILSHNETPGLGDKIETRISDWIYSFTGKRIDGDKDTRWAVRKDGGEFDQFTGATITPRAVVGAVKNVSLYYQANQQRLFEQPLNCQGESR</sequence>
<feature type="modified residue" description="FMN phosphoryl threonine" evidence="9">
    <location>
        <position position="176"/>
    </location>
</feature>
<comment type="cofactor">
    <cofactor evidence="9">
        <name>FMN</name>
        <dbReference type="ChEBI" id="CHEBI:58210"/>
    </cofactor>
</comment>
<dbReference type="RefSeq" id="WP_317523315.1">
    <property type="nucleotide sequence ID" value="NZ_JAWJZI010000006.1"/>
</dbReference>
<keyword evidence="9" id="KW-0997">Cell inner membrane</keyword>
<dbReference type="EC" id="7.-.-.-" evidence="9"/>
<dbReference type="InterPro" id="IPR007329">
    <property type="entry name" value="FMN-bd"/>
</dbReference>
<evidence type="ECO:0000259" key="10">
    <source>
        <dbReference type="SMART" id="SM00900"/>
    </source>
</evidence>
<keyword evidence="3 9" id="KW-0285">Flavoprotein</keyword>
<proteinExistence type="inferred from homology"/>
<dbReference type="EMBL" id="JAWJZI010000006">
    <property type="protein sequence ID" value="MDV5170491.1"/>
    <property type="molecule type" value="Genomic_DNA"/>
</dbReference>
<comment type="subcellular location">
    <subcellularLocation>
        <location evidence="9">Cell inner membrane</location>
        <topology evidence="9">Single-pass membrane protein</topology>
    </subcellularLocation>
</comment>
<keyword evidence="5 9" id="KW-0812">Transmembrane</keyword>
<evidence type="ECO:0000256" key="7">
    <source>
        <dbReference type="ARBA" id="ARBA00022982"/>
    </source>
</evidence>
<keyword evidence="12" id="KW-1185">Reference proteome</keyword>
<dbReference type="PANTHER" id="PTHR36118:SF1">
    <property type="entry name" value="ION-TRANSLOCATING OXIDOREDUCTASE COMPLEX SUBUNIT G"/>
    <property type="match status" value="1"/>
</dbReference>
<keyword evidence="6 9" id="KW-1278">Translocase</keyword>
<dbReference type="NCBIfam" id="TIGR01947">
    <property type="entry name" value="rnfG"/>
    <property type="match status" value="1"/>
</dbReference>